<evidence type="ECO:0000313" key="1">
    <source>
        <dbReference type="EMBL" id="KAJ7635438.1"/>
    </source>
</evidence>
<dbReference type="EMBL" id="JARKIE010000471">
    <property type="protein sequence ID" value="KAJ7635438.1"/>
    <property type="molecule type" value="Genomic_DNA"/>
</dbReference>
<reference evidence="1" key="1">
    <citation type="submission" date="2023-03" db="EMBL/GenBank/DDBJ databases">
        <title>Massive genome expansion in bonnet fungi (Mycena s.s.) driven by repeated elements and novel gene families across ecological guilds.</title>
        <authorList>
            <consortium name="Lawrence Berkeley National Laboratory"/>
            <person name="Harder C.B."/>
            <person name="Miyauchi S."/>
            <person name="Viragh M."/>
            <person name="Kuo A."/>
            <person name="Thoen E."/>
            <person name="Andreopoulos B."/>
            <person name="Lu D."/>
            <person name="Skrede I."/>
            <person name="Drula E."/>
            <person name="Henrissat B."/>
            <person name="Morin E."/>
            <person name="Kohler A."/>
            <person name="Barry K."/>
            <person name="LaButti K."/>
            <person name="Morin E."/>
            <person name="Salamov A."/>
            <person name="Lipzen A."/>
            <person name="Mereny Z."/>
            <person name="Hegedus B."/>
            <person name="Baldrian P."/>
            <person name="Stursova M."/>
            <person name="Weitz H."/>
            <person name="Taylor A."/>
            <person name="Grigoriev I.V."/>
            <person name="Nagy L.G."/>
            <person name="Martin F."/>
            <person name="Kauserud H."/>
        </authorList>
    </citation>
    <scope>NUCLEOTIDE SEQUENCE</scope>
    <source>
        <strain evidence="1">CBHHK067</strain>
    </source>
</reference>
<dbReference type="Proteomes" id="UP001221757">
    <property type="component" value="Unassembled WGS sequence"/>
</dbReference>
<accession>A0AAD7FRV0</accession>
<organism evidence="1 2">
    <name type="scientific">Mycena rosella</name>
    <name type="common">Pink bonnet</name>
    <name type="synonym">Agaricus rosellus</name>
    <dbReference type="NCBI Taxonomy" id="1033263"/>
    <lineage>
        <taxon>Eukaryota</taxon>
        <taxon>Fungi</taxon>
        <taxon>Dikarya</taxon>
        <taxon>Basidiomycota</taxon>
        <taxon>Agaricomycotina</taxon>
        <taxon>Agaricomycetes</taxon>
        <taxon>Agaricomycetidae</taxon>
        <taxon>Agaricales</taxon>
        <taxon>Marasmiineae</taxon>
        <taxon>Mycenaceae</taxon>
        <taxon>Mycena</taxon>
    </lineage>
</organism>
<dbReference type="AlphaFoldDB" id="A0AAD7FRV0"/>
<evidence type="ECO:0000313" key="2">
    <source>
        <dbReference type="Proteomes" id="UP001221757"/>
    </source>
</evidence>
<gene>
    <name evidence="1" type="ORF">B0H17DRAFT_1149689</name>
</gene>
<proteinExistence type="predicted"/>
<keyword evidence="2" id="KW-1185">Reference proteome</keyword>
<comment type="caution">
    <text evidence="1">The sequence shown here is derived from an EMBL/GenBank/DDBJ whole genome shotgun (WGS) entry which is preliminary data.</text>
</comment>
<name>A0AAD7FRV0_MYCRO</name>
<protein>
    <submittedName>
        <fullName evidence="1">Uncharacterized protein</fullName>
    </submittedName>
</protein>
<sequence length="280" mass="31304">MSQDVGRLGDGADEGRDIRCDGTRLLIWSFFAVRGGQSFVFAYLPLFLGGPLRLWSIAALLQLRPRYDERMPGDSAIARGRAQDMWSRYLQVDAEHSTQASFVRAACGARHHTRMMRILPRGLFGPAAPLRGMSLSFARAKFSSCSSDPFMPISLAYPGYPARSLRFGRSASSGFLPLPAIYSSLSVNDPYFNNPVLLFVRAVFPFARSCKFLLYHFVQFEILSVSQAFEELKKKKKKREAANLENIGKANNCWDAGYEGKKKCNYGIQFYSVGVLVGHV</sequence>